<dbReference type="EMBL" id="JAEAOA010001995">
    <property type="protein sequence ID" value="KAK3608142.1"/>
    <property type="molecule type" value="Genomic_DNA"/>
</dbReference>
<proteinExistence type="predicted"/>
<reference evidence="1" key="1">
    <citation type="journal article" date="2021" name="Genome Biol. Evol.">
        <title>A High-Quality Reference Genome for a Parasitic Bivalve with Doubly Uniparental Inheritance (Bivalvia: Unionida).</title>
        <authorList>
            <person name="Smith C.H."/>
        </authorList>
    </citation>
    <scope>NUCLEOTIDE SEQUENCE</scope>
    <source>
        <strain evidence="1">CHS0354</strain>
    </source>
</reference>
<gene>
    <name evidence="1" type="ORF">CHS0354_034098</name>
</gene>
<name>A0AAE0TD19_9BIVA</name>
<organism evidence="1 2">
    <name type="scientific">Potamilus streckersoni</name>
    <dbReference type="NCBI Taxonomy" id="2493646"/>
    <lineage>
        <taxon>Eukaryota</taxon>
        <taxon>Metazoa</taxon>
        <taxon>Spiralia</taxon>
        <taxon>Lophotrochozoa</taxon>
        <taxon>Mollusca</taxon>
        <taxon>Bivalvia</taxon>
        <taxon>Autobranchia</taxon>
        <taxon>Heteroconchia</taxon>
        <taxon>Palaeoheterodonta</taxon>
        <taxon>Unionida</taxon>
        <taxon>Unionoidea</taxon>
        <taxon>Unionidae</taxon>
        <taxon>Ambleminae</taxon>
        <taxon>Lampsilini</taxon>
        <taxon>Potamilus</taxon>
    </lineage>
</organism>
<dbReference type="AlphaFoldDB" id="A0AAE0TD19"/>
<evidence type="ECO:0000313" key="1">
    <source>
        <dbReference type="EMBL" id="KAK3608142.1"/>
    </source>
</evidence>
<protein>
    <submittedName>
        <fullName evidence="1">Uncharacterized protein</fullName>
    </submittedName>
</protein>
<comment type="caution">
    <text evidence="1">The sequence shown here is derived from an EMBL/GenBank/DDBJ whole genome shotgun (WGS) entry which is preliminary data.</text>
</comment>
<dbReference type="Proteomes" id="UP001195483">
    <property type="component" value="Unassembled WGS sequence"/>
</dbReference>
<sequence>MDAKQLEREAEARRVELEKKARLEIIEAEERTRQRDHEHNMDSYYWPVHHENSKLFQQLIECGKAVKTFEGLTNFLLRD</sequence>
<accession>A0AAE0TD19</accession>
<keyword evidence="2" id="KW-1185">Reference proteome</keyword>
<reference evidence="1" key="2">
    <citation type="journal article" date="2021" name="Genome Biol. Evol.">
        <title>Developing a high-quality reference genome for a parasitic bivalve with doubly uniparental inheritance (Bivalvia: Unionida).</title>
        <authorList>
            <person name="Smith C.H."/>
        </authorList>
    </citation>
    <scope>NUCLEOTIDE SEQUENCE</scope>
    <source>
        <strain evidence="1">CHS0354</strain>
        <tissue evidence="1">Mantle</tissue>
    </source>
</reference>
<evidence type="ECO:0000313" key="2">
    <source>
        <dbReference type="Proteomes" id="UP001195483"/>
    </source>
</evidence>
<reference evidence="1" key="3">
    <citation type="submission" date="2023-05" db="EMBL/GenBank/DDBJ databases">
        <authorList>
            <person name="Smith C.H."/>
        </authorList>
    </citation>
    <scope>NUCLEOTIDE SEQUENCE</scope>
    <source>
        <strain evidence="1">CHS0354</strain>
        <tissue evidence="1">Mantle</tissue>
    </source>
</reference>